<dbReference type="Gene3D" id="2.30.29.30">
    <property type="entry name" value="Pleckstrin-homology domain (PH domain)/Phosphotyrosine-binding domain (PTB)"/>
    <property type="match status" value="2"/>
</dbReference>
<dbReference type="InterPro" id="IPR001849">
    <property type="entry name" value="PH_domain"/>
</dbReference>
<reference evidence="2 3" key="1">
    <citation type="journal article" date="2023" name="G3 (Bethesda)">
        <title>A high-quality reference genome for the fission yeast Schizosaccharomyces osmophilus.</title>
        <authorList>
            <person name="Jia G.S."/>
            <person name="Zhang W.C."/>
            <person name="Liang Y."/>
            <person name="Liu X.H."/>
            <person name="Rhind N."/>
            <person name="Pidoux A."/>
            <person name="Brysch-Herzberg M."/>
            <person name="Du L.L."/>
        </authorList>
    </citation>
    <scope>NUCLEOTIDE SEQUENCE [LARGE SCALE GENOMIC DNA]</scope>
    <source>
        <strain evidence="2 3">CBS 15793</strain>
    </source>
</reference>
<feature type="domain" description="PH" evidence="1">
    <location>
        <begin position="22"/>
        <end position="116"/>
    </location>
</feature>
<dbReference type="SMART" id="SM00233">
    <property type="entry name" value="PH"/>
    <property type="match status" value="2"/>
</dbReference>
<feature type="domain" description="PH" evidence="1">
    <location>
        <begin position="231"/>
        <end position="328"/>
    </location>
</feature>
<dbReference type="RefSeq" id="XP_056039029.1">
    <property type="nucleotide sequence ID" value="XM_056183227.1"/>
</dbReference>
<dbReference type="PANTHER" id="PTHR14336">
    <property type="entry name" value="TANDEM PH DOMAIN CONTAINING PROTEIN"/>
    <property type="match status" value="1"/>
</dbReference>
<dbReference type="InterPro" id="IPR051707">
    <property type="entry name" value="PI-Interact_SigTrans_Reg"/>
</dbReference>
<proteinExistence type="predicted"/>
<dbReference type="EMBL" id="CP115613">
    <property type="protein sequence ID" value="WBW74786.1"/>
    <property type="molecule type" value="Genomic_DNA"/>
</dbReference>
<dbReference type="InterPro" id="IPR011993">
    <property type="entry name" value="PH-like_dom_sf"/>
</dbReference>
<dbReference type="AlphaFoldDB" id="A0AAE9WE83"/>
<dbReference type="PANTHER" id="PTHR14336:SF8">
    <property type="entry name" value="PROTEIN OPY1"/>
    <property type="match status" value="1"/>
</dbReference>
<evidence type="ECO:0000259" key="1">
    <source>
        <dbReference type="PROSITE" id="PS50003"/>
    </source>
</evidence>
<dbReference type="Pfam" id="PF00169">
    <property type="entry name" value="PH"/>
    <property type="match status" value="2"/>
</dbReference>
<dbReference type="GeneID" id="80877916"/>
<dbReference type="SUPFAM" id="SSF50729">
    <property type="entry name" value="PH domain-like"/>
    <property type="match status" value="2"/>
</dbReference>
<evidence type="ECO:0000313" key="3">
    <source>
        <dbReference type="Proteomes" id="UP001212411"/>
    </source>
</evidence>
<dbReference type="Proteomes" id="UP001212411">
    <property type="component" value="Chromosome 3"/>
</dbReference>
<gene>
    <name evidence="2" type="primary">opy1</name>
    <name evidence="2" type="ORF">SOMG_04442</name>
</gene>
<dbReference type="PROSITE" id="PS50003">
    <property type="entry name" value="PH_DOMAIN"/>
    <property type="match status" value="2"/>
</dbReference>
<sequence length="337" mass="38948">MNPCEIRESSFDEARRLPEVERVLKSGWLIRKSHPTTTGKHLWGVLRREKLSFYKDEKEYKTKLIFPTQDISAVAYYREKSPKSLYLYLNEKIIRFIAPSNAEAESWVRVLRTTTAYRAPFSRHPLRFGLISSPPTTASGSDVLVSDNDLGNYSPSSHTNMPHGPSSTEDGFPSYYCTSLYDLTQLGRLRPQGVPQQGAKLPFHALNNDNLRKHKHSSSLQNLYKMLDENKVLMQGPIYWRHGNIHRWSRCWAVVRGNGMTIYNSNKEYKPVKLIPITEIQDIAEINFFEKSQKYIFTVITLSKPMEFRVDDEETLILWVAALKTSIDRNTGVFRPQ</sequence>
<keyword evidence="3" id="KW-1185">Reference proteome</keyword>
<organism evidence="2 3">
    <name type="scientific">Schizosaccharomyces osmophilus</name>
    <dbReference type="NCBI Taxonomy" id="2545709"/>
    <lineage>
        <taxon>Eukaryota</taxon>
        <taxon>Fungi</taxon>
        <taxon>Dikarya</taxon>
        <taxon>Ascomycota</taxon>
        <taxon>Taphrinomycotina</taxon>
        <taxon>Schizosaccharomycetes</taxon>
        <taxon>Schizosaccharomycetales</taxon>
        <taxon>Schizosaccharomycetaceae</taxon>
        <taxon>Schizosaccharomyces</taxon>
    </lineage>
</organism>
<accession>A0AAE9WE83</accession>
<protein>
    <submittedName>
        <fullName evidence="2">Pleckstrin homology domain protein Opy1</fullName>
    </submittedName>
</protein>
<name>A0AAE9WE83_9SCHI</name>
<evidence type="ECO:0000313" key="2">
    <source>
        <dbReference type="EMBL" id="WBW74786.1"/>
    </source>
</evidence>
<dbReference type="KEGG" id="som:SOMG_04442"/>